<name>A0ABW1G0J9_9ACTN</name>
<proteinExistence type="predicted"/>
<dbReference type="EMBL" id="JBHSQJ010000031">
    <property type="protein sequence ID" value="MFC5907249.1"/>
    <property type="molecule type" value="Genomic_DNA"/>
</dbReference>
<evidence type="ECO:0000313" key="1">
    <source>
        <dbReference type="EMBL" id="MFC5907249.1"/>
    </source>
</evidence>
<dbReference type="RefSeq" id="WP_380581479.1">
    <property type="nucleotide sequence ID" value="NZ_JBHSQJ010000031.1"/>
</dbReference>
<reference evidence="2" key="1">
    <citation type="journal article" date="2019" name="Int. J. Syst. Evol. Microbiol.">
        <title>The Global Catalogue of Microorganisms (GCM) 10K type strain sequencing project: providing services to taxonomists for standard genome sequencing and annotation.</title>
        <authorList>
            <consortium name="The Broad Institute Genomics Platform"/>
            <consortium name="The Broad Institute Genome Sequencing Center for Infectious Disease"/>
            <person name="Wu L."/>
            <person name="Ma J."/>
        </authorList>
    </citation>
    <scope>NUCLEOTIDE SEQUENCE [LARGE SCALE GENOMIC DNA]</scope>
    <source>
        <strain evidence="2">JCM 4816</strain>
    </source>
</reference>
<dbReference type="Proteomes" id="UP001596174">
    <property type="component" value="Unassembled WGS sequence"/>
</dbReference>
<organism evidence="1 2">
    <name type="scientific">Streptacidiphilus monticola</name>
    <dbReference type="NCBI Taxonomy" id="2161674"/>
    <lineage>
        <taxon>Bacteria</taxon>
        <taxon>Bacillati</taxon>
        <taxon>Actinomycetota</taxon>
        <taxon>Actinomycetes</taxon>
        <taxon>Kitasatosporales</taxon>
        <taxon>Streptomycetaceae</taxon>
        <taxon>Streptacidiphilus</taxon>
    </lineage>
</organism>
<keyword evidence="2" id="KW-1185">Reference proteome</keyword>
<comment type="caution">
    <text evidence="1">The sequence shown here is derived from an EMBL/GenBank/DDBJ whole genome shotgun (WGS) entry which is preliminary data.</text>
</comment>
<gene>
    <name evidence="1" type="ORF">ACFP3V_08460</name>
</gene>
<evidence type="ECO:0000313" key="2">
    <source>
        <dbReference type="Proteomes" id="UP001596174"/>
    </source>
</evidence>
<protein>
    <submittedName>
        <fullName evidence="1">Uncharacterized protein</fullName>
    </submittedName>
</protein>
<accession>A0ABW1G0J9</accession>
<sequence length="45" mass="4716">MARDVVPVCLEPSAAGDLAQLTEVPERAVAPCGAEGRAVDPRRQN</sequence>